<dbReference type="GeneID" id="78232097"/>
<keyword evidence="2" id="KW-1185">Reference proteome</keyword>
<evidence type="ECO:0000313" key="2">
    <source>
        <dbReference type="Proteomes" id="UP001211544"/>
    </source>
</evidence>
<accession>A0AAJ5QHB3</accession>
<dbReference type="KEGG" id="kpie:N5580_12880"/>
<reference evidence="1 2" key="1">
    <citation type="journal article" date="2022" name="J Glob Antimicrob Resist">
        <title>First complete genome of a multidrug resistant strain of the novel human pathogen Kalamiella piersonii (GABEKP28) identified in human saliva.</title>
        <authorList>
            <person name="McDonagh F."/>
            <person name="Singh N.K."/>
            <person name="Venkateswaran K."/>
            <person name="Lonappan A.M."/>
            <person name="Hallahan B."/>
            <person name="Tuohy A."/>
            <person name="Burke L."/>
            <person name="Kovarova A."/>
            <person name="Miliotis G."/>
        </authorList>
    </citation>
    <scope>NUCLEOTIDE SEQUENCE [LARGE SCALE GENOMIC DNA]</scope>
    <source>
        <strain evidence="1 2">GABEKP28</strain>
    </source>
</reference>
<organism evidence="1 2">
    <name type="scientific">Pantoea piersonii</name>
    <dbReference type="NCBI Taxonomy" id="2364647"/>
    <lineage>
        <taxon>Bacteria</taxon>
        <taxon>Pseudomonadati</taxon>
        <taxon>Pseudomonadota</taxon>
        <taxon>Gammaproteobacteria</taxon>
        <taxon>Enterobacterales</taxon>
        <taxon>Erwiniaceae</taxon>
        <taxon>Pantoea</taxon>
    </lineage>
</organism>
<dbReference type="RefSeq" id="WP_126690534.1">
    <property type="nucleotide sequence ID" value="NZ_CP104758.1"/>
</dbReference>
<sequence>MNSTDTSTASVTLHNPSSCTCGRIIWLSMNCDFFAMSLGTHESDARIEAKLGSACSGVQFRPENLKEAVADVFWQMWNLWEPAEGIKVTG</sequence>
<gene>
    <name evidence="1" type="ORF">N5580_12880</name>
</gene>
<protein>
    <submittedName>
        <fullName evidence="1">Uncharacterized protein</fullName>
    </submittedName>
</protein>
<evidence type="ECO:0000313" key="1">
    <source>
        <dbReference type="EMBL" id="WBG89981.1"/>
    </source>
</evidence>
<name>A0AAJ5QHB3_9GAMM</name>
<dbReference type="EMBL" id="CP104758">
    <property type="protein sequence ID" value="WBG89981.1"/>
    <property type="molecule type" value="Genomic_DNA"/>
</dbReference>
<proteinExistence type="predicted"/>
<dbReference type="AlphaFoldDB" id="A0AAJ5QHB3"/>
<dbReference type="Proteomes" id="UP001211544">
    <property type="component" value="Chromosome"/>
</dbReference>